<evidence type="ECO:0000313" key="2">
    <source>
        <dbReference type="Proteomes" id="UP000634136"/>
    </source>
</evidence>
<evidence type="ECO:0000313" key="1">
    <source>
        <dbReference type="EMBL" id="KAF7801007.1"/>
    </source>
</evidence>
<comment type="caution">
    <text evidence="1">The sequence shown here is derived from an EMBL/GenBank/DDBJ whole genome shotgun (WGS) entry which is preliminary data.</text>
</comment>
<dbReference type="AlphaFoldDB" id="A0A834VXT6"/>
<dbReference type="EMBL" id="JAAIUW010000052">
    <property type="protein sequence ID" value="KAF7801007.1"/>
    <property type="molecule type" value="Genomic_DNA"/>
</dbReference>
<organism evidence="1 2">
    <name type="scientific">Senna tora</name>
    <dbReference type="NCBI Taxonomy" id="362788"/>
    <lineage>
        <taxon>Eukaryota</taxon>
        <taxon>Viridiplantae</taxon>
        <taxon>Streptophyta</taxon>
        <taxon>Embryophyta</taxon>
        <taxon>Tracheophyta</taxon>
        <taxon>Spermatophyta</taxon>
        <taxon>Magnoliopsida</taxon>
        <taxon>eudicotyledons</taxon>
        <taxon>Gunneridae</taxon>
        <taxon>Pentapetalae</taxon>
        <taxon>rosids</taxon>
        <taxon>fabids</taxon>
        <taxon>Fabales</taxon>
        <taxon>Fabaceae</taxon>
        <taxon>Caesalpinioideae</taxon>
        <taxon>Cassia clade</taxon>
        <taxon>Senna</taxon>
    </lineage>
</organism>
<name>A0A834VXT6_9FABA</name>
<protein>
    <submittedName>
        <fullName evidence="1">Uncharacterized protein</fullName>
    </submittedName>
</protein>
<sequence length="120" mass="14205">MVRTGVTWDSISNKVNALKDVWLDLYMKGRYYKQFKKNGFEYDYDILGEIFENNTASSDKRKQTFGSSRERHRMDSRLSRFAKLEASLNKWTEVMDIRKEAAIAKMERYKKQANETIVST</sequence>
<dbReference type="Proteomes" id="UP000634136">
    <property type="component" value="Unassembled WGS sequence"/>
</dbReference>
<accession>A0A834VXT6</accession>
<proteinExistence type="predicted"/>
<gene>
    <name evidence="1" type="ORF">G2W53_044474</name>
</gene>
<reference evidence="1" key="1">
    <citation type="submission" date="2020-09" db="EMBL/GenBank/DDBJ databases">
        <title>Genome-Enabled Discovery of Anthraquinone Biosynthesis in Senna tora.</title>
        <authorList>
            <person name="Kang S.-H."/>
            <person name="Pandey R.P."/>
            <person name="Lee C.-M."/>
            <person name="Sim J.-S."/>
            <person name="Jeong J.-T."/>
            <person name="Choi B.-S."/>
            <person name="Jung M."/>
            <person name="Ginzburg D."/>
            <person name="Zhao K."/>
            <person name="Won S.Y."/>
            <person name="Oh T.-J."/>
            <person name="Yu Y."/>
            <person name="Kim N.-H."/>
            <person name="Lee O.R."/>
            <person name="Lee T.-H."/>
            <person name="Bashyal P."/>
            <person name="Kim T.-S."/>
            <person name="Lee W.-H."/>
            <person name="Kawkins C."/>
            <person name="Kim C.-K."/>
            <person name="Kim J.S."/>
            <person name="Ahn B.O."/>
            <person name="Rhee S.Y."/>
            <person name="Sohng J.K."/>
        </authorList>
    </citation>
    <scope>NUCLEOTIDE SEQUENCE</scope>
    <source>
        <tissue evidence="1">Leaf</tissue>
    </source>
</reference>
<dbReference type="OrthoDB" id="686198at2759"/>
<keyword evidence="2" id="KW-1185">Reference proteome</keyword>